<keyword evidence="1" id="KW-0472">Membrane</keyword>
<dbReference type="AlphaFoldDB" id="A0A849HFK4"/>
<proteinExistence type="predicted"/>
<evidence type="ECO:0000256" key="1">
    <source>
        <dbReference type="SAM" id="Phobius"/>
    </source>
</evidence>
<feature type="transmembrane region" description="Helical" evidence="1">
    <location>
        <begin position="44"/>
        <end position="67"/>
    </location>
</feature>
<dbReference type="SMART" id="SM00014">
    <property type="entry name" value="acidPPc"/>
    <property type="match status" value="1"/>
</dbReference>
<feature type="transmembrane region" description="Helical" evidence="1">
    <location>
        <begin position="177"/>
        <end position="197"/>
    </location>
</feature>
<feature type="transmembrane region" description="Helical" evidence="1">
    <location>
        <begin position="204"/>
        <end position="223"/>
    </location>
</feature>
<evidence type="ECO:0000259" key="2">
    <source>
        <dbReference type="SMART" id="SM00014"/>
    </source>
</evidence>
<dbReference type="Proteomes" id="UP000588586">
    <property type="component" value="Unassembled WGS sequence"/>
</dbReference>
<name>A0A849HFK4_9MICO</name>
<evidence type="ECO:0000313" key="3">
    <source>
        <dbReference type="EMBL" id="NNM46198.1"/>
    </source>
</evidence>
<dbReference type="CDD" id="cd03392">
    <property type="entry name" value="PAP2_like_2"/>
    <property type="match status" value="1"/>
</dbReference>
<dbReference type="Gene3D" id="1.20.144.10">
    <property type="entry name" value="Phosphatidic acid phosphatase type 2/haloperoxidase"/>
    <property type="match status" value="1"/>
</dbReference>
<feature type="domain" description="Phosphatidic acid phosphatase type 2/haloperoxidase" evidence="2">
    <location>
        <begin position="136"/>
        <end position="250"/>
    </location>
</feature>
<dbReference type="SUPFAM" id="SSF48317">
    <property type="entry name" value="Acid phosphatase/Vanadium-dependent haloperoxidase"/>
    <property type="match status" value="1"/>
</dbReference>
<dbReference type="PANTHER" id="PTHR14969">
    <property type="entry name" value="SPHINGOSINE-1-PHOSPHATE PHOSPHOHYDROLASE"/>
    <property type="match status" value="1"/>
</dbReference>
<comment type="caution">
    <text evidence="3">The sequence shown here is derived from an EMBL/GenBank/DDBJ whole genome shotgun (WGS) entry which is preliminary data.</text>
</comment>
<dbReference type="EMBL" id="JABEPQ010000002">
    <property type="protein sequence ID" value="NNM46198.1"/>
    <property type="molecule type" value="Genomic_DNA"/>
</dbReference>
<gene>
    <name evidence="3" type="ORF">HJG52_09290</name>
</gene>
<feature type="transmembrane region" description="Helical" evidence="1">
    <location>
        <begin position="235"/>
        <end position="257"/>
    </location>
</feature>
<evidence type="ECO:0000313" key="4">
    <source>
        <dbReference type="Proteomes" id="UP000588586"/>
    </source>
</evidence>
<dbReference type="PANTHER" id="PTHR14969:SF13">
    <property type="entry name" value="AT30094P"/>
    <property type="match status" value="1"/>
</dbReference>
<keyword evidence="4" id="KW-1185">Reference proteome</keyword>
<keyword evidence="1" id="KW-1133">Transmembrane helix</keyword>
<dbReference type="Pfam" id="PF01569">
    <property type="entry name" value="PAP2"/>
    <property type="match status" value="1"/>
</dbReference>
<keyword evidence="1" id="KW-0812">Transmembrane</keyword>
<dbReference type="RefSeq" id="WP_171243330.1">
    <property type="nucleotide sequence ID" value="NZ_JABEPQ010000002.1"/>
</dbReference>
<dbReference type="InterPro" id="IPR036938">
    <property type="entry name" value="PAP2/HPO_sf"/>
</dbReference>
<accession>A0A849HFK4</accession>
<sequence length="277" mass="29713">MLRDETPDEERIGTRDLTHWETRLGRLLADTAQRYAARLGAVQAATWVLVVTAAVGLAIVAGITSVAEDVYEGVADQNGLTVVDQPVLDQAVAWRSPGVDDAVTAYTDLGGPIGMPIIAVIAVVLMVVFWRSRTPVVLMVIAAVGSLAMTVVGKDFVGRARPPRSLAVPPFESSPSFPSGHTLNATVVIGVVVYLLLTKLHRAWARVAVLVAGVVVVLTMGLSRVFLGHHWLSDVIMGWLLGLAWLGVIITAHRLYLTVRRNRTVTQSEAAGRSTTQ</sequence>
<protein>
    <submittedName>
        <fullName evidence="3">Phosphatase PAP2 family protein</fullName>
    </submittedName>
</protein>
<feature type="transmembrane region" description="Helical" evidence="1">
    <location>
        <begin position="137"/>
        <end position="157"/>
    </location>
</feature>
<reference evidence="3 4" key="1">
    <citation type="submission" date="2020-04" db="EMBL/GenBank/DDBJ databases">
        <title>Knoellia sp. isolate from air conditioner.</title>
        <authorList>
            <person name="Chea S."/>
            <person name="Kim D.-U."/>
        </authorList>
    </citation>
    <scope>NUCLEOTIDE SEQUENCE [LARGE SCALE GENOMIC DNA]</scope>
    <source>
        <strain evidence="3 4">DB2414S</strain>
    </source>
</reference>
<organism evidence="3 4">
    <name type="scientific">Knoellia koreensis</name>
    <dbReference type="NCBI Taxonomy" id="2730921"/>
    <lineage>
        <taxon>Bacteria</taxon>
        <taxon>Bacillati</taxon>
        <taxon>Actinomycetota</taxon>
        <taxon>Actinomycetes</taxon>
        <taxon>Micrococcales</taxon>
        <taxon>Intrasporangiaceae</taxon>
        <taxon>Knoellia</taxon>
    </lineage>
</organism>
<dbReference type="InterPro" id="IPR000326">
    <property type="entry name" value="PAP2/HPO"/>
</dbReference>
<feature type="transmembrane region" description="Helical" evidence="1">
    <location>
        <begin position="113"/>
        <end position="130"/>
    </location>
</feature>